<evidence type="ECO:0000313" key="2">
    <source>
        <dbReference type="EMBL" id="ESA00861.1"/>
    </source>
</evidence>
<sequence>SKINGIGGGTIDRTRELESKKFQEIFRAEKQVEKGDFNNVDPAKKDDKRIKNTKNIHKGNSTPSTSKLGDNKEKLSPKYEELMNMIFRKCEEEMEWEATEIQITEEGVREWVTE</sequence>
<dbReference type="AlphaFoldDB" id="U9TBX7"/>
<protein>
    <submittedName>
        <fullName evidence="2">Uncharacterized protein</fullName>
    </submittedName>
</protein>
<name>U9TBX7_RHIID</name>
<feature type="region of interest" description="Disordered" evidence="1">
    <location>
        <begin position="36"/>
        <end position="74"/>
    </location>
</feature>
<feature type="compositionally biased region" description="Polar residues" evidence="1">
    <location>
        <begin position="58"/>
        <end position="68"/>
    </location>
</feature>
<proteinExistence type="predicted"/>
<organism evidence="2">
    <name type="scientific">Rhizophagus irregularis (strain DAOM 181602 / DAOM 197198 / MUCL 43194)</name>
    <name type="common">Arbuscular mycorrhizal fungus</name>
    <name type="synonym">Glomus intraradices</name>
    <dbReference type="NCBI Taxonomy" id="747089"/>
    <lineage>
        <taxon>Eukaryota</taxon>
        <taxon>Fungi</taxon>
        <taxon>Fungi incertae sedis</taxon>
        <taxon>Mucoromycota</taxon>
        <taxon>Glomeromycotina</taxon>
        <taxon>Glomeromycetes</taxon>
        <taxon>Glomerales</taxon>
        <taxon>Glomeraceae</taxon>
        <taxon>Rhizophagus</taxon>
    </lineage>
</organism>
<dbReference type="HOGENOM" id="CLU_2127059_0_0_1"/>
<gene>
    <name evidence="2" type="ORF">GLOINDRAFT_8094</name>
</gene>
<dbReference type="EMBL" id="KI296911">
    <property type="protein sequence ID" value="ESA00861.1"/>
    <property type="molecule type" value="Genomic_DNA"/>
</dbReference>
<evidence type="ECO:0000256" key="1">
    <source>
        <dbReference type="SAM" id="MobiDB-lite"/>
    </source>
</evidence>
<feature type="compositionally biased region" description="Basic and acidic residues" evidence="1">
    <location>
        <begin position="36"/>
        <end position="50"/>
    </location>
</feature>
<dbReference type="VEuPathDB" id="FungiDB:RhiirFUN_006464"/>
<accession>U9TBX7</accession>
<feature type="non-terminal residue" evidence="2">
    <location>
        <position position="1"/>
    </location>
</feature>
<reference evidence="2" key="1">
    <citation type="submission" date="2013-07" db="EMBL/GenBank/DDBJ databases">
        <title>The genome of an arbuscular mycorrhizal fungus provides insights into the evolution of the oldest plant symbiosis.</title>
        <authorList>
            <consortium name="DOE Joint Genome Institute"/>
            <person name="Tisserant E."/>
            <person name="Malbreil M."/>
            <person name="Kuo A."/>
            <person name="Kohler A."/>
            <person name="Symeonidi A."/>
            <person name="Balestrini R."/>
            <person name="Charron P."/>
            <person name="Duensing N."/>
            <person name="Frei-dit-Frey N."/>
            <person name="Gianinazzi-Pearson V."/>
            <person name="Gilbert B."/>
            <person name="Handa Y."/>
            <person name="Hijri M."/>
            <person name="Kaul R."/>
            <person name="Kawaguchi M."/>
            <person name="Krajinski F."/>
            <person name="Lammers P."/>
            <person name="Lapierre D."/>
            <person name="Masclaux F.G."/>
            <person name="Murat C."/>
            <person name="Morin E."/>
            <person name="Ndikumana S."/>
            <person name="Pagni M."/>
            <person name="Petitpierre D."/>
            <person name="Requena N."/>
            <person name="Rosikiewicz P."/>
            <person name="Riley R."/>
            <person name="Saito K."/>
            <person name="San Clemente H."/>
            <person name="Shapiro H."/>
            <person name="van Tuinen D."/>
            <person name="Becard G."/>
            <person name="Bonfante P."/>
            <person name="Paszkowski U."/>
            <person name="Shachar-Hill Y."/>
            <person name="Young J.P."/>
            <person name="Sanders I.R."/>
            <person name="Henrissat B."/>
            <person name="Rensing S.A."/>
            <person name="Grigoriev I.V."/>
            <person name="Corradi N."/>
            <person name="Roux C."/>
            <person name="Martin F."/>
        </authorList>
    </citation>
    <scope>NUCLEOTIDE SEQUENCE</scope>
    <source>
        <strain evidence="2">DAOM 197198</strain>
    </source>
</reference>